<dbReference type="Proteomes" id="UP000266861">
    <property type="component" value="Unassembled WGS sequence"/>
</dbReference>
<dbReference type="AlphaFoldDB" id="A0A397J4E0"/>
<name>A0A397J4E0_9GLOM</name>
<evidence type="ECO:0000313" key="2">
    <source>
        <dbReference type="Proteomes" id="UP000266861"/>
    </source>
</evidence>
<reference evidence="1 2" key="1">
    <citation type="submission" date="2018-08" db="EMBL/GenBank/DDBJ databases">
        <title>Genome and evolution of the arbuscular mycorrhizal fungus Diversispora epigaea (formerly Glomus versiforme) and its bacterial endosymbionts.</title>
        <authorList>
            <person name="Sun X."/>
            <person name="Fei Z."/>
            <person name="Harrison M."/>
        </authorList>
    </citation>
    <scope>NUCLEOTIDE SEQUENCE [LARGE SCALE GENOMIC DNA]</scope>
    <source>
        <strain evidence="1 2">IT104</strain>
    </source>
</reference>
<dbReference type="EMBL" id="PQFF01000109">
    <property type="protein sequence ID" value="RHZ81842.1"/>
    <property type="molecule type" value="Genomic_DNA"/>
</dbReference>
<sequence>MLNNFQQNKNQPKQQLHPLNYQTHPQILNYSKPKKDENFESELEELTKSMLDLCPGKYCYYLGDSDLVMSNF</sequence>
<comment type="caution">
    <text evidence="1">The sequence shown here is derived from an EMBL/GenBank/DDBJ whole genome shotgun (WGS) entry which is preliminary data.</text>
</comment>
<evidence type="ECO:0000313" key="1">
    <source>
        <dbReference type="EMBL" id="RHZ81842.1"/>
    </source>
</evidence>
<protein>
    <submittedName>
        <fullName evidence="1">Uncharacterized protein</fullName>
    </submittedName>
</protein>
<proteinExistence type="predicted"/>
<keyword evidence="2" id="KW-1185">Reference proteome</keyword>
<accession>A0A397J4E0</accession>
<gene>
    <name evidence="1" type="ORF">Glove_117g77</name>
</gene>
<organism evidence="1 2">
    <name type="scientific">Diversispora epigaea</name>
    <dbReference type="NCBI Taxonomy" id="1348612"/>
    <lineage>
        <taxon>Eukaryota</taxon>
        <taxon>Fungi</taxon>
        <taxon>Fungi incertae sedis</taxon>
        <taxon>Mucoromycota</taxon>
        <taxon>Glomeromycotina</taxon>
        <taxon>Glomeromycetes</taxon>
        <taxon>Diversisporales</taxon>
        <taxon>Diversisporaceae</taxon>
        <taxon>Diversispora</taxon>
    </lineage>
</organism>